<accession>A0A364RCA5</accession>
<evidence type="ECO:0000313" key="13">
    <source>
        <dbReference type="Proteomes" id="UP000251692"/>
    </source>
</evidence>
<evidence type="ECO:0000256" key="7">
    <source>
        <dbReference type="ARBA" id="ARBA00032024"/>
    </source>
</evidence>
<dbReference type="PANTHER" id="PTHR21708:SF26">
    <property type="entry name" value="2-DEHYDROPANTOATE 2-REDUCTASE"/>
    <property type="match status" value="1"/>
</dbReference>
<dbReference type="AlphaFoldDB" id="A0A364RCA5"/>
<name>A0A364RCA5_9BACT</name>
<dbReference type="InterPro" id="IPR051402">
    <property type="entry name" value="KPR-Related"/>
</dbReference>
<evidence type="ECO:0000256" key="5">
    <source>
        <dbReference type="ARBA" id="ARBA00022857"/>
    </source>
</evidence>
<evidence type="ECO:0000256" key="9">
    <source>
        <dbReference type="RuleBase" id="RU362068"/>
    </source>
</evidence>
<comment type="pathway">
    <text evidence="1 9">Cofactor biosynthesis; (R)-pantothenate biosynthesis; (R)-pantoate from 3-methyl-2-oxobutanoate: step 2/2.</text>
</comment>
<evidence type="ECO:0000256" key="1">
    <source>
        <dbReference type="ARBA" id="ARBA00004994"/>
    </source>
</evidence>
<dbReference type="RefSeq" id="WP_112306587.1">
    <property type="nucleotide sequence ID" value="NZ_QMDV01000004.1"/>
</dbReference>
<dbReference type="EC" id="1.1.1.169" evidence="3 9"/>
<dbReference type="Gene3D" id="3.40.50.720">
    <property type="entry name" value="NAD(P)-binding Rossmann-like Domain"/>
    <property type="match status" value="1"/>
</dbReference>
<dbReference type="InterPro" id="IPR013328">
    <property type="entry name" value="6PGD_dom2"/>
</dbReference>
<dbReference type="Proteomes" id="UP000251692">
    <property type="component" value="Unassembled WGS sequence"/>
</dbReference>
<keyword evidence="9" id="KW-0566">Pantothenate biosynthesis</keyword>
<reference evidence="12 13" key="2">
    <citation type="submission" date="2018-07" db="EMBL/GenBank/DDBJ databases">
        <title>Pontibacter sp. 2b14 genomic sequence and assembly.</title>
        <authorList>
            <person name="Du Z.-J."/>
        </authorList>
    </citation>
    <scope>NUCLEOTIDE SEQUENCE [LARGE SCALE GENOMIC DNA]</scope>
    <source>
        <strain evidence="12 13">2b14</strain>
    </source>
</reference>
<dbReference type="GO" id="GO:0015940">
    <property type="term" value="P:pantothenate biosynthetic process"/>
    <property type="evidence" value="ECO:0007669"/>
    <property type="project" value="UniProtKB-UniPathway"/>
</dbReference>
<dbReference type="OrthoDB" id="9796561at2"/>
<dbReference type="GO" id="GO:0005737">
    <property type="term" value="C:cytoplasm"/>
    <property type="evidence" value="ECO:0007669"/>
    <property type="project" value="TreeGrafter"/>
</dbReference>
<dbReference type="UniPathway" id="UPA00028">
    <property type="reaction ID" value="UER00004"/>
</dbReference>
<dbReference type="Pfam" id="PF08546">
    <property type="entry name" value="ApbA_C"/>
    <property type="match status" value="1"/>
</dbReference>
<evidence type="ECO:0000256" key="6">
    <source>
        <dbReference type="ARBA" id="ARBA00023002"/>
    </source>
</evidence>
<reference evidence="12 13" key="1">
    <citation type="submission" date="2018-06" db="EMBL/GenBank/DDBJ databases">
        <authorList>
            <person name="Liu Z.-W."/>
        </authorList>
    </citation>
    <scope>NUCLEOTIDE SEQUENCE [LARGE SCALE GENOMIC DNA]</scope>
    <source>
        <strain evidence="12 13">2b14</strain>
    </source>
</reference>
<dbReference type="GO" id="GO:0008677">
    <property type="term" value="F:2-dehydropantoate 2-reductase activity"/>
    <property type="evidence" value="ECO:0007669"/>
    <property type="project" value="UniProtKB-EC"/>
</dbReference>
<evidence type="ECO:0000256" key="3">
    <source>
        <dbReference type="ARBA" id="ARBA00013014"/>
    </source>
</evidence>
<feature type="domain" description="Ketopantoate reductase C-terminal" evidence="11">
    <location>
        <begin position="191"/>
        <end position="309"/>
    </location>
</feature>
<organism evidence="12 13">
    <name type="scientific">Pontibacter arcticus</name>
    <dbReference type="NCBI Taxonomy" id="2080288"/>
    <lineage>
        <taxon>Bacteria</taxon>
        <taxon>Pseudomonadati</taxon>
        <taxon>Bacteroidota</taxon>
        <taxon>Cytophagia</taxon>
        <taxon>Cytophagales</taxon>
        <taxon>Hymenobacteraceae</taxon>
        <taxon>Pontibacter</taxon>
    </lineage>
</organism>
<evidence type="ECO:0000313" key="12">
    <source>
        <dbReference type="EMBL" id="RAU81909.1"/>
    </source>
</evidence>
<dbReference type="Gene3D" id="1.10.1040.10">
    <property type="entry name" value="N-(1-d-carboxylethyl)-l-norvaline Dehydrogenase, domain 2"/>
    <property type="match status" value="1"/>
</dbReference>
<comment type="similarity">
    <text evidence="2 9">Belongs to the ketopantoate reductase family.</text>
</comment>
<dbReference type="NCBIfam" id="TIGR00745">
    <property type="entry name" value="apbA_panE"/>
    <property type="match status" value="1"/>
</dbReference>
<evidence type="ECO:0000256" key="4">
    <source>
        <dbReference type="ARBA" id="ARBA00019465"/>
    </source>
</evidence>
<evidence type="ECO:0000259" key="11">
    <source>
        <dbReference type="Pfam" id="PF08546"/>
    </source>
</evidence>
<evidence type="ECO:0000259" key="10">
    <source>
        <dbReference type="Pfam" id="PF02558"/>
    </source>
</evidence>
<protein>
    <recommendedName>
        <fullName evidence="4 9">2-dehydropantoate 2-reductase</fullName>
        <ecNumber evidence="3 9">1.1.1.169</ecNumber>
    </recommendedName>
    <alternativeName>
        <fullName evidence="7 9">Ketopantoate reductase</fullName>
    </alternativeName>
</protein>
<keyword evidence="5 9" id="KW-0521">NADP</keyword>
<dbReference type="SUPFAM" id="SSF48179">
    <property type="entry name" value="6-phosphogluconate dehydrogenase C-terminal domain-like"/>
    <property type="match status" value="1"/>
</dbReference>
<proteinExistence type="inferred from homology"/>
<comment type="caution">
    <text evidence="12">The sequence shown here is derived from an EMBL/GenBank/DDBJ whole genome shotgun (WGS) entry which is preliminary data.</text>
</comment>
<keyword evidence="13" id="KW-1185">Reference proteome</keyword>
<comment type="function">
    <text evidence="9">Catalyzes the NADPH-dependent reduction of ketopantoate into pantoic acid.</text>
</comment>
<dbReference type="SUPFAM" id="SSF51735">
    <property type="entry name" value="NAD(P)-binding Rossmann-fold domains"/>
    <property type="match status" value="1"/>
</dbReference>
<dbReference type="Pfam" id="PF02558">
    <property type="entry name" value="ApbA"/>
    <property type="match status" value="1"/>
</dbReference>
<dbReference type="EMBL" id="QMDV01000004">
    <property type="protein sequence ID" value="RAU81909.1"/>
    <property type="molecule type" value="Genomic_DNA"/>
</dbReference>
<evidence type="ECO:0000256" key="8">
    <source>
        <dbReference type="ARBA" id="ARBA00048793"/>
    </source>
</evidence>
<dbReference type="InterPro" id="IPR008927">
    <property type="entry name" value="6-PGluconate_DH-like_C_sf"/>
</dbReference>
<comment type="catalytic activity">
    <reaction evidence="8 9">
        <text>(R)-pantoate + NADP(+) = 2-dehydropantoate + NADPH + H(+)</text>
        <dbReference type="Rhea" id="RHEA:16233"/>
        <dbReference type="ChEBI" id="CHEBI:11561"/>
        <dbReference type="ChEBI" id="CHEBI:15378"/>
        <dbReference type="ChEBI" id="CHEBI:15980"/>
        <dbReference type="ChEBI" id="CHEBI:57783"/>
        <dbReference type="ChEBI" id="CHEBI:58349"/>
        <dbReference type="EC" id="1.1.1.169"/>
    </reaction>
</comment>
<evidence type="ECO:0000256" key="2">
    <source>
        <dbReference type="ARBA" id="ARBA00007870"/>
    </source>
</evidence>
<dbReference type="InterPro" id="IPR013752">
    <property type="entry name" value="KPA_reductase"/>
</dbReference>
<dbReference type="InterPro" id="IPR003710">
    <property type="entry name" value="ApbA"/>
</dbReference>
<gene>
    <name evidence="12" type="ORF">DP923_14575</name>
</gene>
<sequence length="314" mass="34540">MKKMNVTVIGLGGVGGYFGFKLASMYAGSEIARIAFVARGTTFQTVSHQGLTLLSPEHEVSVCHPSFLTESIAELPETDIFLICVKEYDLEQVCQSLKSSVTANTILLPLMNGADIYERIRKIIPNGIVLPACVYVASHIKEKGVVEHKGKPGKIYMGKDPLHPDFEPEETYQLLKNAGINISYTADAFPEIWRKFLFIASFGLVTARYNKSIGELLQNPALKEQAAGIMQEIKQIAEKKGIGLTDDAIEKTFERAATFPPQTPTSLQLDVQAGKSQNELELFAGTIIRYGKELNIATPVTERIYAELKNGLKA</sequence>
<dbReference type="InterPro" id="IPR013332">
    <property type="entry name" value="KPR_N"/>
</dbReference>
<feature type="domain" description="Ketopantoate reductase N-terminal" evidence="10">
    <location>
        <begin position="6"/>
        <end position="159"/>
    </location>
</feature>
<dbReference type="PANTHER" id="PTHR21708">
    <property type="entry name" value="PROBABLE 2-DEHYDROPANTOATE 2-REDUCTASE"/>
    <property type="match status" value="1"/>
</dbReference>
<dbReference type="InterPro" id="IPR036291">
    <property type="entry name" value="NAD(P)-bd_dom_sf"/>
</dbReference>
<keyword evidence="6 9" id="KW-0560">Oxidoreductase</keyword>